<proteinExistence type="inferred from homology"/>
<feature type="region of interest" description="Disordered" evidence="4">
    <location>
        <begin position="403"/>
        <end position="423"/>
    </location>
</feature>
<dbReference type="EMBL" id="VJYK02000102">
    <property type="protein sequence ID" value="MQS02605.1"/>
    <property type="molecule type" value="Genomic_DNA"/>
</dbReference>
<dbReference type="GO" id="GO:0015768">
    <property type="term" value="P:maltose transport"/>
    <property type="evidence" value="ECO:0007669"/>
    <property type="project" value="TreeGrafter"/>
</dbReference>
<dbReference type="RefSeq" id="WP_143648058.1">
    <property type="nucleotide sequence ID" value="NZ_JABJXA010000116.1"/>
</dbReference>
<feature type="chain" id="PRO_5036149048" evidence="5">
    <location>
        <begin position="28"/>
        <end position="423"/>
    </location>
</feature>
<dbReference type="GO" id="GO:0055052">
    <property type="term" value="C:ATP-binding cassette (ABC) transporter complex, substrate-binding subunit-containing"/>
    <property type="evidence" value="ECO:0007669"/>
    <property type="project" value="TreeGrafter"/>
</dbReference>
<reference evidence="7 8" key="1">
    <citation type="submission" date="2019-10" db="EMBL/GenBank/DDBJ databases">
        <title>Streptomyces sp. nov., a novel actinobacterium isolated from alkaline environment.</title>
        <authorList>
            <person name="Golinska P."/>
        </authorList>
    </citation>
    <scope>NUCLEOTIDE SEQUENCE [LARGE SCALE GENOMIC DNA]</scope>
    <source>
        <strain evidence="7 8">OF1</strain>
    </source>
</reference>
<dbReference type="Pfam" id="PF01547">
    <property type="entry name" value="SBP_bac_1"/>
    <property type="match status" value="1"/>
</dbReference>
<dbReference type="PROSITE" id="PS51257">
    <property type="entry name" value="PROKAR_LIPOPROTEIN"/>
    <property type="match status" value="1"/>
</dbReference>
<name>A0A5P0YQR5_9ACTN</name>
<evidence type="ECO:0000256" key="3">
    <source>
        <dbReference type="ARBA" id="ARBA00022729"/>
    </source>
</evidence>
<organism evidence="7 8">
    <name type="scientific">Streptomyces alkaliterrae</name>
    <dbReference type="NCBI Taxonomy" id="2213162"/>
    <lineage>
        <taxon>Bacteria</taxon>
        <taxon>Bacillati</taxon>
        <taxon>Actinomycetota</taxon>
        <taxon>Actinomycetes</taxon>
        <taxon>Kitasatosporales</taxon>
        <taxon>Streptomycetaceae</taxon>
        <taxon>Streptomyces</taxon>
    </lineage>
</organism>
<keyword evidence="8" id="KW-1185">Reference proteome</keyword>
<gene>
    <name evidence="7" type="ORF">FNX44_012115</name>
    <name evidence="6" type="ORF">H3147_18225</name>
</gene>
<dbReference type="OrthoDB" id="2507686at2"/>
<accession>A0A5P0YQR5</accession>
<evidence type="ECO:0000256" key="2">
    <source>
        <dbReference type="ARBA" id="ARBA00022448"/>
    </source>
</evidence>
<dbReference type="AlphaFoldDB" id="A0A5P0YQR5"/>
<dbReference type="InterPro" id="IPR006059">
    <property type="entry name" value="SBP"/>
</dbReference>
<dbReference type="GO" id="GO:0042956">
    <property type="term" value="P:maltodextrin transmembrane transport"/>
    <property type="evidence" value="ECO:0007669"/>
    <property type="project" value="TreeGrafter"/>
</dbReference>
<comment type="similarity">
    <text evidence="1">Belongs to the bacterial solute-binding protein 1 family.</text>
</comment>
<reference evidence="9" key="2">
    <citation type="submission" date="2020-05" db="EMBL/GenBank/DDBJ databases">
        <title>Classification of alakaliphilic streptomycetes isolated from an alkaline soil next to Lonar Crater, India and a proposal for the recognition of Streptomyces alkaliterrae sp. nov.</title>
        <authorList>
            <person name="Golinska P."/>
        </authorList>
    </citation>
    <scope>NUCLEOTIDE SEQUENCE [LARGE SCALE GENOMIC DNA]</scope>
    <source>
        <strain evidence="9">OF8</strain>
    </source>
</reference>
<evidence type="ECO:0000313" key="9">
    <source>
        <dbReference type="Proteomes" id="UP000517765"/>
    </source>
</evidence>
<evidence type="ECO:0000313" key="6">
    <source>
        <dbReference type="EMBL" id="MBB1260743.1"/>
    </source>
</evidence>
<feature type="signal peptide" evidence="5">
    <location>
        <begin position="1"/>
        <end position="27"/>
    </location>
</feature>
<dbReference type="GO" id="GO:1901982">
    <property type="term" value="F:maltose binding"/>
    <property type="evidence" value="ECO:0007669"/>
    <property type="project" value="TreeGrafter"/>
</dbReference>
<comment type="caution">
    <text evidence="7">The sequence shown here is derived from an EMBL/GenBank/DDBJ whole genome shotgun (WGS) entry which is preliminary data.</text>
</comment>
<evidence type="ECO:0000256" key="4">
    <source>
        <dbReference type="SAM" id="MobiDB-lite"/>
    </source>
</evidence>
<dbReference type="PANTHER" id="PTHR30061">
    <property type="entry name" value="MALTOSE-BINDING PERIPLASMIC PROTEIN"/>
    <property type="match status" value="1"/>
</dbReference>
<evidence type="ECO:0000256" key="5">
    <source>
        <dbReference type="SAM" id="SignalP"/>
    </source>
</evidence>
<keyword evidence="3 5" id="KW-0732">Signal</keyword>
<sequence length="423" mass="45831">MSRPARRSSRLALATAVALLLGSTACGTDTANGERTVEVWLMQHSVRPDLVERVVDEFEQQHAGVKVRVVEQKWDGIGEKVTAALESGDGPDVIEVGNTQVARYVAGGGVRNLTLEVSDLDGDDWIPGLAEPGKIDGYQFGIPYYAANRVVIYRKDLFAEAGVEKLPKTREQWLDATRRLHQPEEGRQGIYLPGQNWYVLAGFIWDEGGDLAVEQSGQWSGALHTKEALRGMAYYQELQALGNGPAGSDEAEPNHAEVFADEEVAQLIAVPGEAEQIVNRNPDLRDKLGFFPVPGKSANEPGAVFTGGSVLILPEKSDEREMGYQFLKLLTSDKWQREIATTMSYVPNRTTASDVLKGHPGAAAMAKGAENGHATPNSPSWAALEADNPVKRYQTDVLTGADPATAARKASSEITSLLSARPR</sequence>
<dbReference type="EMBL" id="JABJXA010000116">
    <property type="protein sequence ID" value="MBB1260743.1"/>
    <property type="molecule type" value="Genomic_DNA"/>
</dbReference>
<dbReference type="Proteomes" id="UP000517765">
    <property type="component" value="Unassembled WGS sequence"/>
</dbReference>
<reference evidence="6" key="3">
    <citation type="journal article" name="Syst. Appl. Microbiol.">
        <title>Streptomyces alkaliterrae sp. nov., isolated from an alkaline soil, and emended descriptions of Streptomyces alkaliphilus, Streptomyces calidiresistens and Streptomyces durbertensis.</title>
        <authorList>
            <person name="Swiecimska M."/>
            <person name="Golinska P."/>
            <person name="Nouioui I."/>
            <person name="Wypij M."/>
            <person name="Rai M."/>
            <person name="Sangal V."/>
            <person name="Goodfellow M."/>
        </authorList>
    </citation>
    <scope>NUCLEOTIDE SEQUENCE</scope>
    <source>
        <strain evidence="6">OF8</strain>
    </source>
</reference>
<evidence type="ECO:0000256" key="1">
    <source>
        <dbReference type="ARBA" id="ARBA00008520"/>
    </source>
</evidence>
<dbReference type="Proteomes" id="UP000320857">
    <property type="component" value="Unassembled WGS sequence"/>
</dbReference>
<feature type="compositionally biased region" description="Polar residues" evidence="4">
    <location>
        <begin position="412"/>
        <end position="423"/>
    </location>
</feature>
<dbReference type="SUPFAM" id="SSF53850">
    <property type="entry name" value="Periplasmic binding protein-like II"/>
    <property type="match status" value="1"/>
</dbReference>
<dbReference type="Gene3D" id="3.40.190.10">
    <property type="entry name" value="Periplasmic binding protein-like II"/>
    <property type="match status" value="2"/>
</dbReference>
<protein>
    <submittedName>
        <fullName evidence="7">Extracellular solute-binding protein</fullName>
    </submittedName>
</protein>
<evidence type="ECO:0000313" key="8">
    <source>
        <dbReference type="Proteomes" id="UP000320857"/>
    </source>
</evidence>
<evidence type="ECO:0000313" key="7">
    <source>
        <dbReference type="EMBL" id="MQS02605.1"/>
    </source>
</evidence>
<keyword evidence="2" id="KW-0813">Transport</keyword>
<dbReference type="PANTHER" id="PTHR30061:SF50">
    <property type="entry name" value="MALTOSE_MALTODEXTRIN-BINDING PERIPLASMIC PROTEIN"/>
    <property type="match status" value="1"/>
</dbReference>